<keyword evidence="3" id="KW-1185">Reference proteome</keyword>
<dbReference type="EMBL" id="JAWDGP010006226">
    <property type="protein sequence ID" value="KAK3745363.1"/>
    <property type="molecule type" value="Genomic_DNA"/>
</dbReference>
<dbReference type="Proteomes" id="UP001283361">
    <property type="component" value="Unassembled WGS sequence"/>
</dbReference>
<evidence type="ECO:0000256" key="1">
    <source>
        <dbReference type="SAM" id="SignalP"/>
    </source>
</evidence>
<feature type="signal peptide" evidence="1">
    <location>
        <begin position="1"/>
        <end position="20"/>
    </location>
</feature>
<name>A0AAE0YI02_9GAST</name>
<feature type="chain" id="PRO_5041938738" evidence="1">
    <location>
        <begin position="21"/>
        <end position="79"/>
    </location>
</feature>
<evidence type="ECO:0000313" key="2">
    <source>
        <dbReference type="EMBL" id="KAK3745363.1"/>
    </source>
</evidence>
<evidence type="ECO:0000313" key="3">
    <source>
        <dbReference type="Proteomes" id="UP001283361"/>
    </source>
</evidence>
<keyword evidence="1" id="KW-0732">Signal</keyword>
<reference evidence="2" key="1">
    <citation type="journal article" date="2023" name="G3 (Bethesda)">
        <title>A reference genome for the long-term kleptoplast-retaining sea slug Elysia crispata morphotype clarki.</title>
        <authorList>
            <person name="Eastman K.E."/>
            <person name="Pendleton A.L."/>
            <person name="Shaikh M.A."/>
            <person name="Suttiyut T."/>
            <person name="Ogas R."/>
            <person name="Tomko P."/>
            <person name="Gavelis G."/>
            <person name="Widhalm J.R."/>
            <person name="Wisecaver J.H."/>
        </authorList>
    </citation>
    <scope>NUCLEOTIDE SEQUENCE</scope>
    <source>
        <strain evidence="2">ECLA1</strain>
    </source>
</reference>
<sequence>MKSLFFICLALAVLLGATTAYRSCLSGGQCSGKSYKLYTSNGFQCCAHTEMFPIDRRGGCTCVSKGVWCYHNGLRCGAP</sequence>
<accession>A0AAE0YI02</accession>
<organism evidence="2 3">
    <name type="scientific">Elysia crispata</name>
    <name type="common">lettuce slug</name>
    <dbReference type="NCBI Taxonomy" id="231223"/>
    <lineage>
        <taxon>Eukaryota</taxon>
        <taxon>Metazoa</taxon>
        <taxon>Spiralia</taxon>
        <taxon>Lophotrochozoa</taxon>
        <taxon>Mollusca</taxon>
        <taxon>Gastropoda</taxon>
        <taxon>Heterobranchia</taxon>
        <taxon>Euthyneura</taxon>
        <taxon>Panpulmonata</taxon>
        <taxon>Sacoglossa</taxon>
        <taxon>Placobranchoidea</taxon>
        <taxon>Plakobranchidae</taxon>
        <taxon>Elysia</taxon>
    </lineage>
</organism>
<comment type="caution">
    <text evidence="2">The sequence shown here is derived from an EMBL/GenBank/DDBJ whole genome shotgun (WGS) entry which is preliminary data.</text>
</comment>
<dbReference type="AlphaFoldDB" id="A0AAE0YI02"/>
<protein>
    <submittedName>
        <fullName evidence="2">Uncharacterized protein</fullName>
    </submittedName>
</protein>
<gene>
    <name evidence="2" type="ORF">RRG08_064687</name>
</gene>
<proteinExistence type="predicted"/>